<accession>A0ABZ3HCQ9</accession>
<proteinExistence type="predicted"/>
<name>A0ABZ3HCQ9_9BACT</name>
<feature type="chain" id="PRO_5046017617" description="DUF4136 domain-containing protein" evidence="1">
    <location>
        <begin position="22"/>
        <end position="227"/>
    </location>
</feature>
<evidence type="ECO:0000313" key="2">
    <source>
        <dbReference type="EMBL" id="XAU16137.1"/>
    </source>
</evidence>
<feature type="signal peptide" evidence="1">
    <location>
        <begin position="1"/>
        <end position="21"/>
    </location>
</feature>
<sequence length="227" mass="25137">MTIKHVIGALLLALAFSGCTAVQNHEVAKLETFSDVSQYEHKPSAYINIHGFHGDPESGSASEITQATEELKPVVQRIIDESKLFSSYTFDASKQQDVDYTITLNLYNHGNEMLAMLSGFITGFSFFIIPGGGTDNYTLQLKAVATADNIETTVQNRDSVTTWVGIWFIPMMGNGIREATDETLENQLRDALQKLFESGALEYSRLEGFWQPSLYQGNIESNTYLGG</sequence>
<organism evidence="2 3">
    <name type="scientific">Sulfurimonas diazotrophicus</name>
    <dbReference type="NCBI Taxonomy" id="3131939"/>
    <lineage>
        <taxon>Bacteria</taxon>
        <taxon>Pseudomonadati</taxon>
        <taxon>Campylobacterota</taxon>
        <taxon>Epsilonproteobacteria</taxon>
        <taxon>Campylobacterales</taxon>
        <taxon>Sulfurimonadaceae</taxon>
        <taxon>Sulfurimonas</taxon>
    </lineage>
</organism>
<dbReference type="PROSITE" id="PS51257">
    <property type="entry name" value="PROKAR_LIPOPROTEIN"/>
    <property type="match status" value="1"/>
</dbReference>
<reference evidence="2 3" key="1">
    <citation type="submission" date="2024-03" db="EMBL/GenBank/DDBJ databases">
        <title>Sulfurimonas sp. HSL3-1.</title>
        <authorList>
            <person name="Wang S."/>
        </authorList>
    </citation>
    <scope>NUCLEOTIDE SEQUENCE [LARGE SCALE GENOMIC DNA]</scope>
    <source>
        <strain evidence="2 3">HSL3-1</strain>
    </source>
</reference>
<evidence type="ECO:0000256" key="1">
    <source>
        <dbReference type="SAM" id="SignalP"/>
    </source>
</evidence>
<evidence type="ECO:0008006" key="4">
    <source>
        <dbReference type="Google" id="ProtNLM"/>
    </source>
</evidence>
<dbReference type="EMBL" id="CP147920">
    <property type="protein sequence ID" value="XAU16137.1"/>
    <property type="molecule type" value="Genomic_DNA"/>
</dbReference>
<gene>
    <name evidence="2" type="ORF">WCY31_05365</name>
</gene>
<dbReference type="RefSeq" id="WP_345973519.1">
    <property type="nucleotide sequence ID" value="NZ_CP147920.1"/>
</dbReference>
<keyword evidence="3" id="KW-1185">Reference proteome</keyword>
<keyword evidence="1" id="KW-0732">Signal</keyword>
<dbReference type="Proteomes" id="UP001447842">
    <property type="component" value="Chromosome"/>
</dbReference>
<protein>
    <recommendedName>
        <fullName evidence="4">DUF4136 domain-containing protein</fullName>
    </recommendedName>
</protein>
<evidence type="ECO:0000313" key="3">
    <source>
        <dbReference type="Proteomes" id="UP001447842"/>
    </source>
</evidence>